<feature type="transmembrane region" description="Helical" evidence="2">
    <location>
        <begin position="21"/>
        <end position="39"/>
    </location>
</feature>
<evidence type="ECO:0000256" key="2">
    <source>
        <dbReference type="SAM" id="Phobius"/>
    </source>
</evidence>
<proteinExistence type="predicted"/>
<keyword evidence="1" id="KW-0175">Coiled coil</keyword>
<keyword evidence="2" id="KW-0472">Membrane</keyword>
<evidence type="ECO:0000313" key="4">
    <source>
        <dbReference type="Proteomes" id="UP000233293"/>
    </source>
</evidence>
<keyword evidence="4" id="KW-1185">Reference proteome</keyword>
<dbReference type="EMBL" id="PIUM01000001">
    <property type="protein sequence ID" value="PKU26519.1"/>
    <property type="molecule type" value="Genomic_DNA"/>
</dbReference>
<feature type="coiled-coil region" evidence="1">
    <location>
        <begin position="43"/>
        <end position="70"/>
    </location>
</feature>
<evidence type="ECO:0000256" key="1">
    <source>
        <dbReference type="SAM" id="Coils"/>
    </source>
</evidence>
<keyword evidence="2" id="KW-0812">Transmembrane</keyword>
<reference evidence="4" key="1">
    <citation type="submission" date="2017-12" db="EMBL/GenBank/DDBJ databases">
        <title>Draft genome sequence of Telmatospirillum siberiense 26-4b1T, an acidotolerant peatland alphaproteobacterium potentially involved in sulfur cycling.</title>
        <authorList>
            <person name="Hausmann B."/>
            <person name="Pjevac P."/>
            <person name="Schreck K."/>
            <person name="Herbold C.W."/>
            <person name="Daims H."/>
            <person name="Wagner M."/>
            <person name="Pester M."/>
            <person name="Loy A."/>
        </authorList>
    </citation>
    <scope>NUCLEOTIDE SEQUENCE [LARGE SCALE GENOMIC DNA]</scope>
    <source>
        <strain evidence="4">26-4b1</strain>
    </source>
</reference>
<evidence type="ECO:0008006" key="5">
    <source>
        <dbReference type="Google" id="ProtNLM"/>
    </source>
</evidence>
<keyword evidence="2" id="KW-1133">Transmembrane helix</keyword>
<gene>
    <name evidence="3" type="ORF">CWS72_01360</name>
</gene>
<protein>
    <recommendedName>
        <fullName evidence="5">General secretion pathway protein GspM</fullName>
    </recommendedName>
</protein>
<dbReference type="RefSeq" id="WP_101248751.1">
    <property type="nucleotide sequence ID" value="NZ_PIUM01000001.1"/>
</dbReference>
<accession>A0A2N3Q1I7</accession>
<evidence type="ECO:0000313" key="3">
    <source>
        <dbReference type="EMBL" id="PKU26519.1"/>
    </source>
</evidence>
<comment type="caution">
    <text evidence="3">The sequence shown here is derived from an EMBL/GenBank/DDBJ whole genome shotgun (WGS) entry which is preliminary data.</text>
</comment>
<dbReference type="AlphaFoldDB" id="A0A2N3Q1I7"/>
<name>A0A2N3Q1I7_9PROT</name>
<organism evidence="3 4">
    <name type="scientific">Telmatospirillum siberiense</name>
    <dbReference type="NCBI Taxonomy" id="382514"/>
    <lineage>
        <taxon>Bacteria</taxon>
        <taxon>Pseudomonadati</taxon>
        <taxon>Pseudomonadota</taxon>
        <taxon>Alphaproteobacteria</taxon>
        <taxon>Rhodospirillales</taxon>
        <taxon>Rhodospirillaceae</taxon>
        <taxon>Telmatospirillum</taxon>
    </lineage>
</organism>
<dbReference type="Proteomes" id="UP000233293">
    <property type="component" value="Unassembled WGS sequence"/>
</dbReference>
<sequence length="214" mass="23793">MSAELRLDMTRLKALPRRLKIVLAVILTEVIVILGAYAVETVVDEQESRVAQLRAQLAQARRQSAELRRQIDQYPELRRRYAAAGDKGVLDNPNAVKLIADAQDMAGRHSLANLHYKVEPQAVAGPAQEKYRIGSTQVSFESGALLDADAMDFWDEVLQSLPSHYHVVEAGLERTADIDADLLNNLRAGRSVSAVRVRLSFQWLTLRTPAQEGP</sequence>